<evidence type="ECO:0000256" key="4">
    <source>
        <dbReference type="ARBA" id="ARBA00023136"/>
    </source>
</evidence>
<accession>A0A016TGY9</accession>
<comment type="similarity">
    <text evidence="6">Belongs to the TMEM104 family.</text>
</comment>
<proteinExistence type="inferred from homology"/>
<dbReference type="Pfam" id="PF01490">
    <property type="entry name" value="Aa_trans"/>
    <property type="match status" value="1"/>
</dbReference>
<dbReference type="GO" id="GO:0016020">
    <property type="term" value="C:membrane"/>
    <property type="evidence" value="ECO:0007669"/>
    <property type="project" value="UniProtKB-SubCell"/>
</dbReference>
<comment type="caution">
    <text evidence="9">The sequence shown here is derived from an EMBL/GenBank/DDBJ whole genome shotgun (WGS) entry which is preliminary data.</text>
</comment>
<protein>
    <recommendedName>
        <fullName evidence="8">Amino acid transporter transmembrane domain-containing protein</fullName>
    </recommendedName>
</protein>
<keyword evidence="4 7" id="KW-0472">Membrane</keyword>
<feature type="transmembrane region" description="Helical" evidence="7">
    <location>
        <begin position="224"/>
        <end position="243"/>
    </location>
</feature>
<keyword evidence="2 7" id="KW-0812">Transmembrane</keyword>
<keyword evidence="5" id="KW-0325">Glycoprotein</keyword>
<evidence type="ECO:0000313" key="10">
    <source>
        <dbReference type="Proteomes" id="UP000024635"/>
    </source>
</evidence>
<feature type="transmembrane region" description="Helical" evidence="7">
    <location>
        <begin position="106"/>
        <end position="130"/>
    </location>
</feature>
<feature type="transmembrane region" description="Helical" evidence="7">
    <location>
        <begin position="255"/>
        <end position="276"/>
    </location>
</feature>
<dbReference type="PANTHER" id="PTHR16189:SF0">
    <property type="entry name" value="TRANSMEMBRANE PROTEIN 104"/>
    <property type="match status" value="1"/>
</dbReference>
<sequence length="328" mass="36240">MAGAVQATSYSPLMGLLYVFNLIVGTGALALPKAFQGAGYILSVVVLSISCVVSYVAATFVIEALAIGNAAQNRKRVATTESKPIDDPDTFEIKDRIEVSQMATMFLTRAGVIFSYLALDIYLFGDLAIYSTTVPKSLMNIICAPLNSSVTPVHEDLCRPGWPGFFTRFTGIYYRFWCTFYDFFTCIECSLVYRLCVVLFISVTVPMVIIGITRTKYLQLATSLSRWTAFILMIVLAIVQIANEGPAITPPPVDIHGFGSLFGVTVYSFMCHHSIPSLITPMTSKSHVFLKLFCVYIMVMAFYFTLSMTGSFAFVEVLVRTKMIILLS</sequence>
<dbReference type="EMBL" id="JARK01001439">
    <property type="protein sequence ID" value="EYC01961.1"/>
    <property type="molecule type" value="Genomic_DNA"/>
</dbReference>
<reference evidence="10" key="1">
    <citation type="journal article" date="2015" name="Nat. Genet.">
        <title>The genome and transcriptome of the zoonotic hookworm Ancylostoma ceylanicum identify infection-specific gene families.</title>
        <authorList>
            <person name="Schwarz E.M."/>
            <person name="Hu Y."/>
            <person name="Antoshechkin I."/>
            <person name="Miller M.M."/>
            <person name="Sternberg P.W."/>
            <person name="Aroian R.V."/>
        </authorList>
    </citation>
    <scope>NUCLEOTIDE SEQUENCE</scope>
    <source>
        <strain evidence="10">HY135</strain>
    </source>
</reference>
<evidence type="ECO:0000256" key="3">
    <source>
        <dbReference type="ARBA" id="ARBA00022989"/>
    </source>
</evidence>
<gene>
    <name evidence="9" type="primary">Acey_s0103.g3563</name>
    <name evidence="9" type="ORF">Y032_0103g3563</name>
</gene>
<dbReference type="PANTHER" id="PTHR16189">
    <property type="entry name" value="TRANSMEMBRANE PROTEIN 104-RELATED"/>
    <property type="match status" value="1"/>
</dbReference>
<feature type="transmembrane region" description="Helical" evidence="7">
    <location>
        <begin position="12"/>
        <end position="31"/>
    </location>
</feature>
<feature type="transmembrane region" description="Helical" evidence="7">
    <location>
        <begin position="37"/>
        <end position="66"/>
    </location>
</feature>
<evidence type="ECO:0000256" key="5">
    <source>
        <dbReference type="ARBA" id="ARBA00023180"/>
    </source>
</evidence>
<feature type="domain" description="Amino acid transporter transmembrane" evidence="8">
    <location>
        <begin position="11"/>
        <end position="76"/>
    </location>
</feature>
<keyword evidence="3 7" id="KW-1133">Transmembrane helix</keyword>
<dbReference type="Proteomes" id="UP000024635">
    <property type="component" value="Unassembled WGS sequence"/>
</dbReference>
<dbReference type="AlphaFoldDB" id="A0A016TGY9"/>
<feature type="transmembrane region" description="Helical" evidence="7">
    <location>
        <begin position="288"/>
        <end position="306"/>
    </location>
</feature>
<organism evidence="9 10">
    <name type="scientific">Ancylostoma ceylanicum</name>
    <dbReference type="NCBI Taxonomy" id="53326"/>
    <lineage>
        <taxon>Eukaryota</taxon>
        <taxon>Metazoa</taxon>
        <taxon>Ecdysozoa</taxon>
        <taxon>Nematoda</taxon>
        <taxon>Chromadorea</taxon>
        <taxon>Rhabditida</taxon>
        <taxon>Rhabditina</taxon>
        <taxon>Rhabditomorpha</taxon>
        <taxon>Strongyloidea</taxon>
        <taxon>Ancylostomatidae</taxon>
        <taxon>Ancylostomatinae</taxon>
        <taxon>Ancylostoma</taxon>
    </lineage>
</organism>
<name>A0A016TGY9_9BILA</name>
<evidence type="ECO:0000256" key="1">
    <source>
        <dbReference type="ARBA" id="ARBA00004141"/>
    </source>
</evidence>
<evidence type="ECO:0000256" key="7">
    <source>
        <dbReference type="SAM" id="Phobius"/>
    </source>
</evidence>
<evidence type="ECO:0000313" key="9">
    <source>
        <dbReference type="EMBL" id="EYC01961.1"/>
    </source>
</evidence>
<keyword evidence="10" id="KW-1185">Reference proteome</keyword>
<evidence type="ECO:0000256" key="2">
    <source>
        <dbReference type="ARBA" id="ARBA00022692"/>
    </source>
</evidence>
<dbReference type="OrthoDB" id="294541at2759"/>
<evidence type="ECO:0000256" key="6">
    <source>
        <dbReference type="ARBA" id="ARBA00038166"/>
    </source>
</evidence>
<feature type="transmembrane region" description="Helical" evidence="7">
    <location>
        <begin position="191"/>
        <end position="212"/>
    </location>
</feature>
<evidence type="ECO:0000259" key="8">
    <source>
        <dbReference type="Pfam" id="PF01490"/>
    </source>
</evidence>
<comment type="subcellular location">
    <subcellularLocation>
        <location evidence="1">Membrane</location>
        <topology evidence="1">Multi-pass membrane protein</topology>
    </subcellularLocation>
</comment>
<dbReference type="InterPro" id="IPR013057">
    <property type="entry name" value="AA_transpt_TM"/>
</dbReference>